<dbReference type="GO" id="GO:0051015">
    <property type="term" value="F:actin filament binding"/>
    <property type="evidence" value="ECO:0007669"/>
    <property type="project" value="TreeGrafter"/>
</dbReference>
<feature type="region of interest" description="Disordered" evidence="3">
    <location>
        <begin position="377"/>
        <end position="517"/>
    </location>
</feature>
<evidence type="ECO:0000259" key="5">
    <source>
        <dbReference type="PROSITE" id="PS51263"/>
    </source>
</evidence>
<feature type="compositionally biased region" description="Polar residues" evidence="3">
    <location>
        <begin position="444"/>
        <end position="464"/>
    </location>
</feature>
<feature type="compositionally biased region" description="Low complexity" evidence="3">
    <location>
        <begin position="377"/>
        <end position="399"/>
    </location>
</feature>
<dbReference type="OrthoDB" id="5971719at2759"/>
<dbReference type="PROSITE" id="PS51263">
    <property type="entry name" value="ADF_H"/>
    <property type="match status" value="1"/>
</dbReference>
<gene>
    <name evidence="6" type="ORF">LIPSTDRAFT_58134</name>
</gene>
<dbReference type="PANTHER" id="PTHR10829">
    <property type="entry name" value="CORTACTIN AND DREBRIN"/>
    <property type="match status" value="1"/>
</dbReference>
<keyword evidence="7" id="KW-1185">Reference proteome</keyword>
<dbReference type="CDD" id="cd11962">
    <property type="entry name" value="SH3_Abp1_fungi_C1"/>
    <property type="match status" value="1"/>
</dbReference>
<keyword evidence="1 2" id="KW-0728">SH3 domain</keyword>
<dbReference type="InterPro" id="IPR002108">
    <property type="entry name" value="ADF-H"/>
</dbReference>
<dbReference type="GO" id="GO:0030427">
    <property type="term" value="C:site of polarized growth"/>
    <property type="evidence" value="ECO:0007669"/>
    <property type="project" value="TreeGrafter"/>
</dbReference>
<dbReference type="PANTHER" id="PTHR10829:SF25">
    <property type="entry name" value="DREBRIN-LIKE PROTEIN"/>
    <property type="match status" value="1"/>
</dbReference>
<dbReference type="Gene3D" id="3.40.20.10">
    <property type="entry name" value="Severin"/>
    <property type="match status" value="1"/>
</dbReference>
<evidence type="ECO:0000256" key="1">
    <source>
        <dbReference type="ARBA" id="ARBA00022443"/>
    </source>
</evidence>
<dbReference type="Pfam" id="PF00241">
    <property type="entry name" value="Cofilin_ADF"/>
    <property type="match status" value="1"/>
</dbReference>
<feature type="region of interest" description="Disordered" evidence="3">
    <location>
        <begin position="556"/>
        <end position="576"/>
    </location>
</feature>
<dbReference type="SMART" id="SM00102">
    <property type="entry name" value="ADF"/>
    <property type="match status" value="1"/>
</dbReference>
<dbReference type="SMART" id="SM00326">
    <property type="entry name" value="SH3"/>
    <property type="match status" value="2"/>
</dbReference>
<evidence type="ECO:0000313" key="7">
    <source>
        <dbReference type="Proteomes" id="UP000094385"/>
    </source>
</evidence>
<evidence type="ECO:0000256" key="3">
    <source>
        <dbReference type="SAM" id="MobiDB-lite"/>
    </source>
</evidence>
<dbReference type="Pfam" id="PF14604">
    <property type="entry name" value="SH3_9"/>
    <property type="match status" value="2"/>
</dbReference>
<name>A0A1E3PZ74_LIPST</name>
<accession>A0A1E3PZ74</accession>
<evidence type="ECO:0000259" key="4">
    <source>
        <dbReference type="PROSITE" id="PS50002"/>
    </source>
</evidence>
<dbReference type="SUPFAM" id="SSF55753">
    <property type="entry name" value="Actin depolymerizing proteins"/>
    <property type="match status" value="1"/>
</dbReference>
<dbReference type="InterPro" id="IPR001452">
    <property type="entry name" value="SH3_domain"/>
</dbReference>
<evidence type="ECO:0000256" key="2">
    <source>
        <dbReference type="PROSITE-ProRule" id="PRU00192"/>
    </source>
</evidence>
<dbReference type="Proteomes" id="UP000094385">
    <property type="component" value="Unassembled WGS sequence"/>
</dbReference>
<sequence>MTSIDLSSNAREIQSAYDSIVDGDPKISWALFSYGAGFNNKTLKLHATGAGDLDEFQDEFSDGRIQYVFARVTDLNTHLPKFVLIGWCGEGVPEHAKGYFNSHFNSVAHLLRGYHVQITARSEDDVAPDEILRKVADASGSKYSVASLAARFSKPPPVRPKYTETHSTSHADESDWVNAPATIGSEVTKVPSAYKPMKVDADEIRKSAASQRGYAESVKGAYQPIGKVDIAAIRASASKKELEAEKPEVVKGAYQPIGKVDIAAIRAQAKQNEEYIKPAPTKTPEFEGEKSLGFKDRARAFASGPAERLSELPKPKVDKPALASRFGGAKHFGTAPPLPKDQFGSQTKVVGGISKNFGNEGGKTPAQLWAERKAKAAGGSVATSSSSSSSSTFGSSYSVPKPASNDDNEVETLSGVSAMRERFAKASIANDKEENEEEKKTSVAARSSSPIRLANPVSSYSTIDRPSALPPRLFPTQVPSPDPELEPEPEQAQEPEEEPEVVGPPSPLPPALNMSSKPNALSFTMISPNLESEQEPDSFQKGQAAAAAIAGGSIIGAPAPSRQVVPDRDEEPEPAIGSGKSAVVMYEYQKDEENEINLIEGETIYDIEMIDDGWWAGTNSVGEHGLFPSNYVELKDGEADSAPEPDLEPVAPTSAAAPAPVAIAVPKGPSAVAAYEYEAQEDNELSFPEDAIIEDIQFPDEDWWSGVYNGERKLFPANYVSLQ</sequence>
<feature type="domain" description="SH3" evidence="4">
    <location>
        <begin position="577"/>
        <end position="637"/>
    </location>
</feature>
<evidence type="ECO:0008006" key="8">
    <source>
        <dbReference type="Google" id="ProtNLM"/>
    </source>
</evidence>
<dbReference type="CDD" id="cd11281">
    <property type="entry name" value="ADF_drebrin_like"/>
    <property type="match status" value="1"/>
</dbReference>
<evidence type="ECO:0000313" key="6">
    <source>
        <dbReference type="EMBL" id="ODQ70087.1"/>
    </source>
</evidence>
<feature type="compositionally biased region" description="Acidic residues" evidence="3">
    <location>
        <begin position="483"/>
        <end position="500"/>
    </location>
</feature>
<dbReference type="InterPro" id="IPR035719">
    <property type="entry name" value="Abp1_fungi_SH3_C1"/>
</dbReference>
<reference evidence="6 7" key="1">
    <citation type="journal article" date="2016" name="Proc. Natl. Acad. Sci. U.S.A.">
        <title>Comparative genomics of biotechnologically important yeasts.</title>
        <authorList>
            <person name="Riley R."/>
            <person name="Haridas S."/>
            <person name="Wolfe K.H."/>
            <person name="Lopes M.R."/>
            <person name="Hittinger C.T."/>
            <person name="Goeker M."/>
            <person name="Salamov A.A."/>
            <person name="Wisecaver J.H."/>
            <person name="Long T.M."/>
            <person name="Calvey C.H."/>
            <person name="Aerts A.L."/>
            <person name="Barry K.W."/>
            <person name="Choi C."/>
            <person name="Clum A."/>
            <person name="Coughlan A.Y."/>
            <person name="Deshpande S."/>
            <person name="Douglass A.P."/>
            <person name="Hanson S.J."/>
            <person name="Klenk H.-P."/>
            <person name="LaButti K.M."/>
            <person name="Lapidus A."/>
            <person name="Lindquist E.A."/>
            <person name="Lipzen A.M."/>
            <person name="Meier-Kolthoff J.P."/>
            <person name="Ohm R.A."/>
            <person name="Otillar R.P."/>
            <person name="Pangilinan J.L."/>
            <person name="Peng Y."/>
            <person name="Rokas A."/>
            <person name="Rosa C.A."/>
            <person name="Scheuner C."/>
            <person name="Sibirny A.A."/>
            <person name="Slot J.C."/>
            <person name="Stielow J.B."/>
            <person name="Sun H."/>
            <person name="Kurtzman C.P."/>
            <person name="Blackwell M."/>
            <person name="Grigoriev I.V."/>
            <person name="Jeffries T.W."/>
        </authorList>
    </citation>
    <scope>NUCLEOTIDE SEQUENCE [LARGE SCALE GENOMIC DNA]</scope>
    <source>
        <strain evidence="6 7">NRRL Y-11557</strain>
    </source>
</reference>
<feature type="domain" description="ADF-H" evidence="5">
    <location>
        <begin position="3"/>
        <end position="136"/>
    </location>
</feature>
<dbReference type="GO" id="GO:0030833">
    <property type="term" value="P:regulation of actin filament polymerization"/>
    <property type="evidence" value="ECO:0007669"/>
    <property type="project" value="TreeGrafter"/>
</dbReference>
<dbReference type="InterPro" id="IPR029006">
    <property type="entry name" value="ADF-H/Gelsolin-like_dom_sf"/>
</dbReference>
<dbReference type="InterPro" id="IPR036028">
    <property type="entry name" value="SH3-like_dom_sf"/>
</dbReference>
<dbReference type="GO" id="GO:0030864">
    <property type="term" value="C:cortical actin cytoskeleton"/>
    <property type="evidence" value="ECO:0007669"/>
    <property type="project" value="TreeGrafter"/>
</dbReference>
<feature type="domain" description="SH3" evidence="4">
    <location>
        <begin position="666"/>
        <end position="723"/>
    </location>
</feature>
<proteinExistence type="predicted"/>
<dbReference type="STRING" id="675824.A0A1E3PZ74"/>
<dbReference type="PROSITE" id="PS50002">
    <property type="entry name" value="SH3"/>
    <property type="match status" value="2"/>
</dbReference>
<dbReference type="GO" id="GO:0005884">
    <property type="term" value="C:actin filament"/>
    <property type="evidence" value="ECO:0007669"/>
    <property type="project" value="TreeGrafter"/>
</dbReference>
<dbReference type="EMBL" id="KV454301">
    <property type="protein sequence ID" value="ODQ70087.1"/>
    <property type="molecule type" value="Genomic_DNA"/>
</dbReference>
<dbReference type="AlphaFoldDB" id="A0A1E3PZ74"/>
<organism evidence="6 7">
    <name type="scientific">Lipomyces starkeyi NRRL Y-11557</name>
    <dbReference type="NCBI Taxonomy" id="675824"/>
    <lineage>
        <taxon>Eukaryota</taxon>
        <taxon>Fungi</taxon>
        <taxon>Dikarya</taxon>
        <taxon>Ascomycota</taxon>
        <taxon>Saccharomycotina</taxon>
        <taxon>Lipomycetes</taxon>
        <taxon>Lipomycetales</taxon>
        <taxon>Lipomycetaceae</taxon>
        <taxon>Lipomyces</taxon>
    </lineage>
</organism>
<feature type="compositionally biased region" description="Pro residues" evidence="3">
    <location>
        <begin position="468"/>
        <end position="482"/>
    </location>
</feature>
<protein>
    <recommendedName>
        <fullName evidence="8">Actin binding protein</fullName>
    </recommendedName>
</protein>
<dbReference type="SUPFAM" id="SSF50044">
    <property type="entry name" value="SH3-domain"/>
    <property type="match status" value="2"/>
</dbReference>
<dbReference type="Gene3D" id="2.30.30.40">
    <property type="entry name" value="SH3 Domains"/>
    <property type="match status" value="2"/>
</dbReference>